<accession>A0A0C3GWT1</accession>
<keyword evidence="1" id="KW-0732">Signal</keyword>
<reference evidence="3" key="2">
    <citation type="submission" date="2015-01" db="EMBL/GenBank/DDBJ databases">
        <title>Evolutionary Origins and Diversification of the Mycorrhizal Mutualists.</title>
        <authorList>
            <consortium name="DOE Joint Genome Institute"/>
            <consortium name="Mycorrhizal Genomics Consortium"/>
            <person name="Kohler A."/>
            <person name="Kuo A."/>
            <person name="Nagy L.G."/>
            <person name="Floudas D."/>
            <person name="Copeland A."/>
            <person name="Barry K.W."/>
            <person name="Cichocki N."/>
            <person name="Veneault-Fourrey C."/>
            <person name="LaButti K."/>
            <person name="Lindquist E.A."/>
            <person name="Lipzen A."/>
            <person name="Lundell T."/>
            <person name="Morin E."/>
            <person name="Murat C."/>
            <person name="Riley R."/>
            <person name="Ohm R."/>
            <person name="Sun H."/>
            <person name="Tunlid A."/>
            <person name="Henrissat B."/>
            <person name="Grigoriev I.V."/>
            <person name="Hibbett D.S."/>
            <person name="Martin F."/>
        </authorList>
    </citation>
    <scope>NUCLEOTIDE SEQUENCE [LARGE SCALE GENOMIC DNA]</scope>
    <source>
        <strain evidence="3">Zn</strain>
    </source>
</reference>
<dbReference type="SUPFAM" id="SSF53474">
    <property type="entry name" value="alpha/beta-Hydrolases"/>
    <property type="match status" value="1"/>
</dbReference>
<sequence length="221" mass="23267">MLSNAASLLSLLLAVPLVSTTAPPHNIHWFYWKENGSLPLTCGTLIVPLDYSNQTSDETLQLDLVKVSSVTQPKKGSILFNPGGPDALGRGFIAGIGETPLILTGGEFDLIGFNTRGSGNTLPFSCYDNQDSTTATYTQTPAYPDSSDIAVGTVWAWKGALAKSCYDNAADVGNLIGTAFVARDLMQVLDALGEDGLLRCWGLSYGSVLGATVAATASLRM</sequence>
<evidence type="ECO:0000313" key="3">
    <source>
        <dbReference type="Proteomes" id="UP000054321"/>
    </source>
</evidence>
<gene>
    <name evidence="2" type="ORF">OIDMADRAFT_55116</name>
</gene>
<keyword evidence="3" id="KW-1185">Reference proteome</keyword>
<dbReference type="EMBL" id="KN832877">
    <property type="protein sequence ID" value="KIN00531.1"/>
    <property type="molecule type" value="Genomic_DNA"/>
</dbReference>
<dbReference type="InterPro" id="IPR029058">
    <property type="entry name" value="AB_hydrolase_fold"/>
</dbReference>
<protein>
    <submittedName>
        <fullName evidence="2">Uncharacterized protein</fullName>
    </submittedName>
</protein>
<feature type="chain" id="PRO_5002164753" evidence="1">
    <location>
        <begin position="21"/>
        <end position="221"/>
    </location>
</feature>
<dbReference type="HOGENOM" id="CLU_013364_2_1_1"/>
<organism evidence="2 3">
    <name type="scientific">Oidiodendron maius (strain Zn)</name>
    <dbReference type="NCBI Taxonomy" id="913774"/>
    <lineage>
        <taxon>Eukaryota</taxon>
        <taxon>Fungi</taxon>
        <taxon>Dikarya</taxon>
        <taxon>Ascomycota</taxon>
        <taxon>Pezizomycotina</taxon>
        <taxon>Leotiomycetes</taxon>
        <taxon>Leotiomycetes incertae sedis</taxon>
        <taxon>Myxotrichaceae</taxon>
        <taxon>Oidiodendron</taxon>
    </lineage>
</organism>
<reference evidence="2 3" key="1">
    <citation type="submission" date="2014-04" db="EMBL/GenBank/DDBJ databases">
        <authorList>
            <consortium name="DOE Joint Genome Institute"/>
            <person name="Kuo A."/>
            <person name="Martino E."/>
            <person name="Perotto S."/>
            <person name="Kohler A."/>
            <person name="Nagy L.G."/>
            <person name="Floudas D."/>
            <person name="Copeland A."/>
            <person name="Barry K.W."/>
            <person name="Cichocki N."/>
            <person name="Veneault-Fourrey C."/>
            <person name="LaButti K."/>
            <person name="Lindquist E.A."/>
            <person name="Lipzen A."/>
            <person name="Lundell T."/>
            <person name="Morin E."/>
            <person name="Murat C."/>
            <person name="Sun H."/>
            <person name="Tunlid A."/>
            <person name="Henrissat B."/>
            <person name="Grigoriev I.V."/>
            <person name="Hibbett D.S."/>
            <person name="Martin F."/>
            <person name="Nordberg H.P."/>
            <person name="Cantor M.N."/>
            <person name="Hua S.X."/>
        </authorList>
    </citation>
    <scope>NUCLEOTIDE SEQUENCE [LARGE SCALE GENOMIC DNA]</scope>
    <source>
        <strain evidence="2 3">Zn</strain>
    </source>
</reference>
<feature type="signal peptide" evidence="1">
    <location>
        <begin position="1"/>
        <end position="20"/>
    </location>
</feature>
<dbReference type="OrthoDB" id="425534at2759"/>
<dbReference type="STRING" id="913774.A0A0C3GWT1"/>
<name>A0A0C3GWT1_OIDMZ</name>
<evidence type="ECO:0000313" key="2">
    <source>
        <dbReference type="EMBL" id="KIN00531.1"/>
    </source>
</evidence>
<dbReference type="Gene3D" id="3.40.50.1820">
    <property type="entry name" value="alpha/beta hydrolase"/>
    <property type="match status" value="1"/>
</dbReference>
<evidence type="ECO:0000256" key="1">
    <source>
        <dbReference type="SAM" id="SignalP"/>
    </source>
</evidence>
<dbReference type="Proteomes" id="UP000054321">
    <property type="component" value="Unassembled WGS sequence"/>
</dbReference>
<dbReference type="InParanoid" id="A0A0C3GWT1"/>
<proteinExistence type="predicted"/>
<dbReference type="AlphaFoldDB" id="A0A0C3GWT1"/>